<dbReference type="FunFam" id="6.10.250.3450:FF:000001">
    <property type="entry name" value="60S ribosomal protein L35"/>
    <property type="match status" value="1"/>
</dbReference>
<evidence type="ECO:0000256" key="5">
    <source>
        <dbReference type="ARBA" id="ARBA00035204"/>
    </source>
</evidence>
<dbReference type="FunFam" id="1.10.287.310:FF:000002">
    <property type="entry name" value="60S ribosomal protein L35"/>
    <property type="match status" value="1"/>
</dbReference>
<evidence type="ECO:0000256" key="6">
    <source>
        <dbReference type="ARBA" id="ARBA00035334"/>
    </source>
</evidence>
<evidence type="ECO:0000313" key="7">
    <source>
        <dbReference type="Ensembl" id="ENSECAP00000000759.1"/>
    </source>
</evidence>
<accession>F7C9N2</accession>
<dbReference type="HOGENOM" id="CLU_110381_1_1_1"/>
<organism evidence="7 8">
    <name type="scientific">Equus caballus</name>
    <name type="common">Horse</name>
    <dbReference type="NCBI Taxonomy" id="9796"/>
    <lineage>
        <taxon>Eukaryota</taxon>
        <taxon>Metazoa</taxon>
        <taxon>Chordata</taxon>
        <taxon>Craniata</taxon>
        <taxon>Vertebrata</taxon>
        <taxon>Euteleostomi</taxon>
        <taxon>Mammalia</taxon>
        <taxon>Eutheria</taxon>
        <taxon>Laurasiatheria</taxon>
        <taxon>Perissodactyla</taxon>
        <taxon>Equidae</taxon>
        <taxon>Equus</taxon>
    </lineage>
</organism>
<dbReference type="InterPro" id="IPR036049">
    <property type="entry name" value="Ribosomal_uL29_sf"/>
</dbReference>
<dbReference type="AlphaFoldDB" id="F7C9N2"/>
<dbReference type="OMA" id="YKGKRCK"/>
<sequence length="115" mass="13518">MAKTKPRGLHSKKEELLKQLDELKVELSQLHVTKVTGGVVSKLSKSRDARKSITRVLTVIKQMQKENLRKFYKGKRCKPLDLRPKNTRATCRWLNKYKENLKTKTQQLKEQLYPL</sequence>
<reference evidence="7" key="2">
    <citation type="submission" date="2025-08" db="UniProtKB">
        <authorList>
            <consortium name="Ensembl"/>
        </authorList>
    </citation>
    <scope>IDENTIFICATION</scope>
    <source>
        <strain evidence="7">Thoroughbred</strain>
    </source>
</reference>
<keyword evidence="8" id="KW-1185">Reference proteome</keyword>
<evidence type="ECO:0000313" key="8">
    <source>
        <dbReference type="Proteomes" id="UP000002281"/>
    </source>
</evidence>
<evidence type="ECO:0000256" key="3">
    <source>
        <dbReference type="ARBA" id="ARBA00022980"/>
    </source>
</evidence>
<reference evidence="7 8" key="1">
    <citation type="journal article" date="2009" name="Science">
        <title>Genome sequence, comparative analysis, and population genetics of the domestic horse.</title>
        <authorList>
            <consortium name="Broad Institute Genome Sequencing Platform"/>
            <consortium name="Broad Institute Whole Genome Assembly Team"/>
            <person name="Wade C.M."/>
            <person name="Giulotto E."/>
            <person name="Sigurdsson S."/>
            <person name="Zoli M."/>
            <person name="Gnerre S."/>
            <person name="Imsland F."/>
            <person name="Lear T.L."/>
            <person name="Adelson D.L."/>
            <person name="Bailey E."/>
            <person name="Bellone R.R."/>
            <person name="Bloecker H."/>
            <person name="Distl O."/>
            <person name="Edgar R.C."/>
            <person name="Garber M."/>
            <person name="Leeb T."/>
            <person name="Mauceli E."/>
            <person name="MacLeod J.N."/>
            <person name="Penedo M.C.T."/>
            <person name="Raison J.M."/>
            <person name="Sharpe T."/>
            <person name="Vogel J."/>
            <person name="Andersson L."/>
            <person name="Antczak D.F."/>
            <person name="Biagi T."/>
            <person name="Binns M.M."/>
            <person name="Chowdhary B.P."/>
            <person name="Coleman S.J."/>
            <person name="Della Valle G."/>
            <person name="Fryc S."/>
            <person name="Guerin G."/>
            <person name="Hasegawa T."/>
            <person name="Hill E.W."/>
            <person name="Jurka J."/>
            <person name="Kiialainen A."/>
            <person name="Lindgren G."/>
            <person name="Liu J."/>
            <person name="Magnani E."/>
            <person name="Mickelson J.R."/>
            <person name="Murray J."/>
            <person name="Nergadze S.G."/>
            <person name="Onofrio R."/>
            <person name="Pedroni S."/>
            <person name="Piras M.F."/>
            <person name="Raudsepp T."/>
            <person name="Rocchi M."/>
            <person name="Roeed K.H."/>
            <person name="Ryder O.A."/>
            <person name="Searle S."/>
            <person name="Skow L."/>
            <person name="Swinburne J.E."/>
            <person name="Syvaenen A.C."/>
            <person name="Tozaki T."/>
            <person name="Valberg S.J."/>
            <person name="Vaudin M."/>
            <person name="White J.R."/>
            <person name="Zody M.C."/>
            <person name="Lander E.S."/>
            <person name="Lindblad-Toh K."/>
        </authorList>
    </citation>
    <scope>NUCLEOTIDE SEQUENCE [LARGE SCALE GENOMIC DNA]</scope>
    <source>
        <strain evidence="7 8">Thoroughbred</strain>
    </source>
</reference>
<dbReference type="InterPro" id="IPR001854">
    <property type="entry name" value="Ribosomal_uL29"/>
</dbReference>
<dbReference type="NCBIfam" id="TIGR00012">
    <property type="entry name" value="L29"/>
    <property type="match status" value="1"/>
</dbReference>
<keyword evidence="3" id="KW-0689">Ribosomal protein</keyword>
<dbReference type="Gene3D" id="6.10.250.3450">
    <property type="match status" value="1"/>
</dbReference>
<dbReference type="GeneTree" id="ENSGT00390000016384"/>
<dbReference type="SMR" id="F7C9N2"/>
<name>F7C9N2_HORSE</name>
<dbReference type="GO" id="GO:0022625">
    <property type="term" value="C:cytosolic large ribosomal subunit"/>
    <property type="evidence" value="ECO:0000318"/>
    <property type="project" value="GO_Central"/>
</dbReference>
<proteinExistence type="inferred from homology"/>
<dbReference type="InParanoid" id="F7C9N2"/>
<dbReference type="SUPFAM" id="SSF46561">
    <property type="entry name" value="Ribosomal protein L29 (L29p)"/>
    <property type="match status" value="1"/>
</dbReference>
<dbReference type="Proteomes" id="UP000002281">
    <property type="component" value="Chromosome 28"/>
</dbReference>
<dbReference type="GO" id="GO:0003729">
    <property type="term" value="F:mRNA binding"/>
    <property type="evidence" value="ECO:0000318"/>
    <property type="project" value="GO_Central"/>
</dbReference>
<dbReference type="STRING" id="9796.ENSECAP00000000759"/>
<dbReference type="Bgee" id="ENSECAG00000000999">
    <property type="expression patterns" value="Expressed in articular cartilage of joint and 7 other cell types or tissues"/>
</dbReference>
<dbReference type="GO" id="GO:0006412">
    <property type="term" value="P:translation"/>
    <property type="evidence" value="ECO:0007669"/>
    <property type="project" value="InterPro"/>
</dbReference>
<dbReference type="PANTHER" id="PTHR45722:SF2">
    <property type="entry name" value="LARGE RIBOSOMAL SUBUNIT PROTEIN UL29-RELATED"/>
    <property type="match status" value="1"/>
</dbReference>
<evidence type="ECO:0000256" key="4">
    <source>
        <dbReference type="ARBA" id="ARBA00023274"/>
    </source>
</evidence>
<dbReference type="Gene3D" id="1.10.287.310">
    <property type="match status" value="1"/>
</dbReference>
<evidence type="ECO:0000256" key="2">
    <source>
        <dbReference type="ARBA" id="ARBA00011133"/>
    </source>
</evidence>
<dbReference type="GO" id="GO:0000463">
    <property type="term" value="P:maturation of LSU-rRNA from tricistronic rRNA transcript (SSU-rRNA, 5.8S rRNA, LSU-rRNA)"/>
    <property type="evidence" value="ECO:0000318"/>
    <property type="project" value="GO_Central"/>
</dbReference>
<keyword evidence="4" id="KW-0687">Ribonucleoprotein</keyword>
<comment type="similarity">
    <text evidence="1">Belongs to the universal ribosomal protein uL29 family.</text>
</comment>
<dbReference type="PANTHER" id="PTHR45722">
    <property type="entry name" value="60S RIBOSOMAL PROTEIN L35"/>
    <property type="match status" value="1"/>
</dbReference>
<dbReference type="HAMAP" id="MF_00374">
    <property type="entry name" value="Ribosomal_uL29"/>
    <property type="match status" value="1"/>
</dbReference>
<protein>
    <recommendedName>
        <fullName evidence="5">Large ribosomal subunit protein uL29</fullName>
    </recommendedName>
    <alternativeName>
        <fullName evidence="6">60S ribosomal protein L35</fullName>
    </alternativeName>
</protein>
<dbReference type="Ensembl" id="ENSECAT00000000938.2">
    <property type="protein sequence ID" value="ENSECAP00000000759.1"/>
    <property type="gene ID" value="ENSECAG00000000999.2"/>
</dbReference>
<dbReference type="GO" id="GO:0003735">
    <property type="term" value="F:structural constituent of ribosome"/>
    <property type="evidence" value="ECO:0000318"/>
    <property type="project" value="GO_Central"/>
</dbReference>
<dbReference type="Pfam" id="PF00831">
    <property type="entry name" value="Ribosomal_L29"/>
    <property type="match status" value="1"/>
</dbReference>
<reference evidence="7" key="3">
    <citation type="submission" date="2025-09" db="UniProtKB">
        <authorList>
            <consortium name="Ensembl"/>
        </authorList>
    </citation>
    <scope>IDENTIFICATION</scope>
    <source>
        <strain evidence="7">Thoroughbred</strain>
    </source>
</reference>
<dbReference type="PaxDb" id="9796-ENSECAP00000000759"/>
<evidence type="ECO:0000256" key="1">
    <source>
        <dbReference type="ARBA" id="ARBA00009254"/>
    </source>
</evidence>
<dbReference type="InterPro" id="IPR045059">
    <property type="entry name" value="Ribosomal_uL29_euk"/>
</dbReference>
<comment type="subunit">
    <text evidence="2">Component of the large ribosomal subunit.</text>
</comment>